<comment type="similarity">
    <text evidence="1">Belongs to the type-I restriction system S methylase family.</text>
</comment>
<keyword evidence="12" id="KW-1185">Reference proteome</keyword>
<sequence length="1436" mass="164034">MIDVSNLKDTLKTLGFVAYGDIYEKVFSEIGCSLKVDFQAKRLIYPNEIKGRERNDGFDQKENFVVFECVCRLLSKGYRPEHIELEKEWHLGHDAKGGRADICVSDTNGNMLFIIECKTWGREYDKALNNTKSDGAQLFSYWQQEQSCKWLVLYASDLRSGCIAYKAPTIDCSDDANIILLSKKDKSIKLYRDAHTTSAKYEAWKETYGSQIHDDLIFSEDSVAYQIGVKPLRKKDLRDFTPDDKIVNKFEEILRHNNVSDKENAFNRLVALFICKLVDESTKSEDDEVEFQYKQGTDTYETLQDRLQRLHRDGMKKFMREKTFYISADYPERLFSTYTGSKRKQAIEDLQNTIRILKFYSNNDFTFKDVHNEELFYQNGKILVEMVQLFEKYRIVYPSKHQFLGDLFEQLLNKGFKQNEGQFFTPMPITRFIWDSLPVDRMVKSDRGNIYPKVIDYACGAGHFLTEAIEAINYFVQSDGNNAWARDHIYGIEKDYRLARVAKISLFMNGAGEGNIIFGDGLENAPDKGVENGTFDILVANPPYAVKDFKQHLQLKNNSFTLLDRIGMNGGEIETLFVERIAQLLKPQGVAAVILPSSILSNDSASYTGAREQLLQNFYIRGIAAFGSKTFGATGTNTVVMFLEKFNEPPKQIDLSADSVDAVFSGAELAEWKDKDIFEAYLTQIDVGENEYRAFLNKSLSVADLEGSKYFKMYVTAFADSADAKNLLKTKAYQQKSADEQAAVYLEKLYSYAYSIEREKLFYFSLVYQQTTVIITAPADNKAQKEFLGYDWSNRKGNEGIQIITPGGKMYDDADRAAEGTLANAVKASFEGAVPQFSEDQRVYGAVAATKDMLDYSRVSFNKSIRVSVNKKIVIESKYPLKTIDELQVLLKRGKSPTYGDSKVQIIKSGQARGYLDFDFSTKYYLAENTELDERKLQKGDILINSTGVGTAGRVTLFELDGDYAADSHITIFRPNSEVLPAFVLLVLSSVVGFKTLEKMADGSSGQVELSIETIKNIKIPTPPIPVQQKIVDACAEIDEEYNIARRSIETYRQKIADLFAKLDAAVSASGDRLSLSDTEKFSIAIGKRVLGKELKLILNWTKTLLKGSFREPIFLYVGSSALTDTELIYQQSKGLTVVEWNKLITSTDDYLDRYNAIFAALKNQSKLSLEGKSEDEAFEILYNLLQPLDRLNALRIEDVSKRLYPYIRIRDDGVIGLSQRDDLLLKRFFAINLMPDSQQNNLTKDVLGKYHCILNVFRKARILEVEDGHKYRRFVAGEVPFADKNCILFDYSAMHAFSEKTYKSLDKNYKKAFYLSRLRRYDEAFFHFSEIAKQAFKDSDYLLYYFAESNCISLRKVIKNVNTWYRCYDLDAVEALSPNDSEAENLFRRLPVEFRNIYDNLRDIHSANMLYKYSYEAFTDGQKLQKAIESGSTQH</sequence>
<dbReference type="Pfam" id="PF01420">
    <property type="entry name" value="Methylase_S"/>
    <property type="match status" value="1"/>
</dbReference>
<keyword evidence="6" id="KW-0680">Restriction system</keyword>
<dbReference type="GO" id="GO:0032259">
    <property type="term" value="P:methylation"/>
    <property type="evidence" value="ECO:0007669"/>
    <property type="project" value="UniProtKB-KW"/>
</dbReference>
<name>A0A923MJS2_9FIRM</name>
<dbReference type="GO" id="GO:0003677">
    <property type="term" value="F:DNA binding"/>
    <property type="evidence" value="ECO:0007669"/>
    <property type="project" value="UniProtKB-KW"/>
</dbReference>
<comment type="catalytic activity">
    <reaction evidence="8">
        <text>a 2'-deoxyadenosine in DNA + S-adenosyl-L-methionine = an N(6)-methyl-2'-deoxyadenosine in DNA + S-adenosyl-L-homocysteine + H(+)</text>
        <dbReference type="Rhea" id="RHEA:15197"/>
        <dbReference type="Rhea" id="RHEA-COMP:12418"/>
        <dbReference type="Rhea" id="RHEA-COMP:12419"/>
        <dbReference type="ChEBI" id="CHEBI:15378"/>
        <dbReference type="ChEBI" id="CHEBI:57856"/>
        <dbReference type="ChEBI" id="CHEBI:59789"/>
        <dbReference type="ChEBI" id="CHEBI:90615"/>
        <dbReference type="ChEBI" id="CHEBI:90616"/>
        <dbReference type="EC" id="2.1.1.72"/>
    </reaction>
</comment>
<dbReference type="Gene3D" id="3.90.220.20">
    <property type="entry name" value="DNA methylase specificity domains"/>
    <property type="match status" value="1"/>
</dbReference>
<evidence type="ECO:0000256" key="7">
    <source>
        <dbReference type="ARBA" id="ARBA00023125"/>
    </source>
</evidence>
<keyword evidence="4" id="KW-0808">Transferase</keyword>
<dbReference type="InterPro" id="IPR003356">
    <property type="entry name" value="DNA_methylase_A-5"/>
</dbReference>
<evidence type="ECO:0000256" key="6">
    <source>
        <dbReference type="ARBA" id="ARBA00022747"/>
    </source>
</evidence>
<dbReference type="SUPFAM" id="SSF116734">
    <property type="entry name" value="DNA methylase specificity domain"/>
    <property type="match status" value="1"/>
</dbReference>
<organism evidence="11 12">
    <name type="scientific">Dysosmobacter segnis</name>
    <dbReference type="NCBI Taxonomy" id="2763042"/>
    <lineage>
        <taxon>Bacteria</taxon>
        <taxon>Bacillati</taxon>
        <taxon>Bacillota</taxon>
        <taxon>Clostridia</taxon>
        <taxon>Eubacteriales</taxon>
        <taxon>Oscillospiraceae</taxon>
        <taxon>Dysosmobacter</taxon>
    </lineage>
</organism>
<dbReference type="RefSeq" id="WP_187015212.1">
    <property type="nucleotide sequence ID" value="NZ_JACOQI010000011.1"/>
</dbReference>
<evidence type="ECO:0000259" key="9">
    <source>
        <dbReference type="Pfam" id="PF01420"/>
    </source>
</evidence>
<evidence type="ECO:0000256" key="3">
    <source>
        <dbReference type="ARBA" id="ARBA00022603"/>
    </source>
</evidence>
<feature type="domain" description="DNA methylase adenine-specific" evidence="10">
    <location>
        <begin position="401"/>
        <end position="651"/>
    </location>
</feature>
<dbReference type="PANTHER" id="PTHR42933">
    <property type="entry name" value="SLR6095 PROTEIN"/>
    <property type="match status" value="1"/>
</dbReference>
<keyword evidence="3 11" id="KW-0489">Methyltransferase</keyword>
<dbReference type="SUPFAM" id="SSF53335">
    <property type="entry name" value="S-adenosyl-L-methionine-dependent methyltransferases"/>
    <property type="match status" value="1"/>
</dbReference>
<dbReference type="Proteomes" id="UP000620327">
    <property type="component" value="Unassembled WGS sequence"/>
</dbReference>
<reference evidence="11" key="1">
    <citation type="submission" date="2020-08" db="EMBL/GenBank/DDBJ databases">
        <title>Genome public.</title>
        <authorList>
            <person name="Liu C."/>
            <person name="Sun Q."/>
        </authorList>
    </citation>
    <scope>NUCLEOTIDE SEQUENCE</scope>
    <source>
        <strain evidence="11">BX15</strain>
    </source>
</reference>
<protein>
    <recommendedName>
        <fullName evidence="2">site-specific DNA-methyltransferase (adenine-specific)</fullName>
        <ecNumber evidence="2">2.1.1.72</ecNumber>
    </recommendedName>
</protein>
<dbReference type="PRINTS" id="PR00507">
    <property type="entry name" value="N12N6MTFRASE"/>
</dbReference>
<dbReference type="GO" id="GO:0009007">
    <property type="term" value="F:site-specific DNA-methyltransferase (adenine-specific) activity"/>
    <property type="evidence" value="ECO:0007669"/>
    <property type="project" value="UniProtKB-EC"/>
</dbReference>
<evidence type="ECO:0000256" key="2">
    <source>
        <dbReference type="ARBA" id="ARBA00011900"/>
    </source>
</evidence>
<evidence type="ECO:0000256" key="5">
    <source>
        <dbReference type="ARBA" id="ARBA00022691"/>
    </source>
</evidence>
<dbReference type="CDD" id="cd02440">
    <property type="entry name" value="AdoMet_MTases"/>
    <property type="match status" value="1"/>
</dbReference>
<proteinExistence type="inferred from homology"/>
<dbReference type="InterPro" id="IPR000055">
    <property type="entry name" value="Restrct_endonuc_typeI_TRD"/>
</dbReference>
<dbReference type="GO" id="GO:0009307">
    <property type="term" value="P:DNA restriction-modification system"/>
    <property type="evidence" value="ECO:0007669"/>
    <property type="project" value="UniProtKB-KW"/>
</dbReference>
<comment type="caution">
    <text evidence="11">The sequence shown here is derived from an EMBL/GenBank/DDBJ whole genome shotgun (WGS) entry which is preliminary data.</text>
</comment>
<evidence type="ECO:0000259" key="10">
    <source>
        <dbReference type="Pfam" id="PF02384"/>
    </source>
</evidence>
<evidence type="ECO:0000256" key="8">
    <source>
        <dbReference type="ARBA" id="ARBA00047942"/>
    </source>
</evidence>
<keyword evidence="7" id="KW-0238">DNA-binding</keyword>
<dbReference type="InterPro" id="IPR044946">
    <property type="entry name" value="Restrct_endonuc_typeI_TRD_sf"/>
</dbReference>
<evidence type="ECO:0000313" key="11">
    <source>
        <dbReference type="EMBL" id="MBC5770983.1"/>
    </source>
</evidence>
<dbReference type="EMBL" id="JACOQI010000011">
    <property type="protein sequence ID" value="MBC5770983.1"/>
    <property type="molecule type" value="Genomic_DNA"/>
</dbReference>
<gene>
    <name evidence="11" type="ORF">H8Z83_11745</name>
</gene>
<accession>A0A923MJS2</accession>
<dbReference type="Pfam" id="PF02384">
    <property type="entry name" value="N6_Mtase"/>
    <property type="match status" value="1"/>
</dbReference>
<feature type="domain" description="Type I restriction modification DNA specificity" evidence="9">
    <location>
        <begin position="904"/>
        <end position="1040"/>
    </location>
</feature>
<keyword evidence="5" id="KW-0949">S-adenosyl-L-methionine</keyword>
<dbReference type="InterPro" id="IPR029063">
    <property type="entry name" value="SAM-dependent_MTases_sf"/>
</dbReference>
<dbReference type="InterPro" id="IPR002052">
    <property type="entry name" value="DNA_methylase_N6_adenine_CS"/>
</dbReference>
<dbReference type="GO" id="GO:0008170">
    <property type="term" value="F:N-methyltransferase activity"/>
    <property type="evidence" value="ECO:0007669"/>
    <property type="project" value="InterPro"/>
</dbReference>
<dbReference type="InterPro" id="IPR051537">
    <property type="entry name" value="DNA_Adenine_Mtase"/>
</dbReference>
<dbReference type="PANTHER" id="PTHR42933:SF3">
    <property type="entry name" value="TYPE I RESTRICTION ENZYME MJAVIII METHYLASE SUBUNIT"/>
    <property type="match status" value="1"/>
</dbReference>
<dbReference type="Gene3D" id="3.40.50.150">
    <property type="entry name" value="Vaccinia Virus protein VP39"/>
    <property type="match status" value="1"/>
</dbReference>
<evidence type="ECO:0000313" key="12">
    <source>
        <dbReference type="Proteomes" id="UP000620327"/>
    </source>
</evidence>
<evidence type="ECO:0000256" key="4">
    <source>
        <dbReference type="ARBA" id="ARBA00022679"/>
    </source>
</evidence>
<dbReference type="EC" id="2.1.1.72" evidence="2"/>
<evidence type="ECO:0000256" key="1">
    <source>
        <dbReference type="ARBA" id="ARBA00010923"/>
    </source>
</evidence>
<dbReference type="PROSITE" id="PS00092">
    <property type="entry name" value="N6_MTASE"/>
    <property type="match status" value="1"/>
</dbReference>